<accession>A0A6A5BK85</accession>
<dbReference type="GeneID" id="68114174"/>
<dbReference type="AlphaFoldDB" id="A0A6A5BK85"/>
<gene>
    <name evidence="2" type="ORF">FDP41_006956</name>
</gene>
<feature type="domain" description="RIIa" evidence="1">
    <location>
        <begin position="35"/>
        <end position="60"/>
    </location>
</feature>
<proteinExistence type="predicted"/>
<dbReference type="EMBL" id="VFQX01000054">
    <property type="protein sequence ID" value="KAF0974025.1"/>
    <property type="molecule type" value="Genomic_DNA"/>
</dbReference>
<evidence type="ECO:0000259" key="1">
    <source>
        <dbReference type="Pfam" id="PF02197"/>
    </source>
</evidence>
<dbReference type="Proteomes" id="UP000444721">
    <property type="component" value="Unassembled WGS sequence"/>
</dbReference>
<sequence>MNPPPHPHLQSKQQLFLSSLNPVEYLDQTLVTAHLKNAITQILEMKPDDPLEFLSEYFAEAAKDKKKSSTTNIP</sequence>
<evidence type="ECO:0000313" key="2">
    <source>
        <dbReference type="EMBL" id="KAF0974025.1"/>
    </source>
</evidence>
<reference evidence="2 3" key="1">
    <citation type="journal article" date="2019" name="Sci. Rep.">
        <title>Nanopore sequencing improves the draft genome of the human pathogenic amoeba Naegleria fowleri.</title>
        <authorList>
            <person name="Liechti N."/>
            <person name="Schurch N."/>
            <person name="Bruggmann R."/>
            <person name="Wittwer M."/>
        </authorList>
    </citation>
    <scope>NUCLEOTIDE SEQUENCE [LARGE SCALE GENOMIC DNA]</scope>
    <source>
        <strain evidence="2 3">ATCC 30894</strain>
    </source>
</reference>
<dbReference type="VEuPathDB" id="AmoebaDB:FDP41_006956"/>
<comment type="caution">
    <text evidence="2">The sequence shown here is derived from an EMBL/GenBank/DDBJ whole genome shotgun (WGS) entry which is preliminary data.</text>
</comment>
<dbReference type="Gene3D" id="1.20.890.10">
    <property type="entry name" value="cAMP-dependent protein kinase regulatory subunit, dimerization-anchoring domain"/>
    <property type="match status" value="1"/>
</dbReference>
<keyword evidence="3" id="KW-1185">Reference proteome</keyword>
<organism evidence="2 3">
    <name type="scientific">Naegleria fowleri</name>
    <name type="common">Brain eating amoeba</name>
    <dbReference type="NCBI Taxonomy" id="5763"/>
    <lineage>
        <taxon>Eukaryota</taxon>
        <taxon>Discoba</taxon>
        <taxon>Heterolobosea</taxon>
        <taxon>Tetramitia</taxon>
        <taxon>Eutetramitia</taxon>
        <taxon>Vahlkampfiidae</taxon>
        <taxon>Naegleria</taxon>
    </lineage>
</organism>
<dbReference type="SUPFAM" id="SSF47391">
    <property type="entry name" value="Dimerization-anchoring domain of cAMP-dependent PK regulatory subunit"/>
    <property type="match status" value="1"/>
</dbReference>
<dbReference type="Pfam" id="PF02197">
    <property type="entry name" value="RIIa"/>
    <property type="match status" value="1"/>
</dbReference>
<protein>
    <recommendedName>
        <fullName evidence="1">RIIa domain-containing protein</fullName>
    </recommendedName>
</protein>
<dbReference type="OrthoDB" id="64214at2759"/>
<evidence type="ECO:0000313" key="3">
    <source>
        <dbReference type="Proteomes" id="UP000444721"/>
    </source>
</evidence>
<dbReference type="RefSeq" id="XP_044558738.1">
    <property type="nucleotide sequence ID" value="XM_044710647.1"/>
</dbReference>
<name>A0A6A5BK85_NAEFO</name>
<dbReference type="InterPro" id="IPR003117">
    <property type="entry name" value="cAMP_dep_PK_reg_su_I/II_a/b"/>
</dbReference>